<dbReference type="EMBL" id="CM023482">
    <property type="protein sequence ID" value="KAH6938563.1"/>
    <property type="molecule type" value="Genomic_DNA"/>
</dbReference>
<evidence type="ECO:0000313" key="2">
    <source>
        <dbReference type="Proteomes" id="UP000821845"/>
    </source>
</evidence>
<comment type="caution">
    <text evidence="1">The sequence shown here is derived from an EMBL/GenBank/DDBJ whole genome shotgun (WGS) entry which is preliminary data.</text>
</comment>
<keyword evidence="2" id="KW-1185">Reference proteome</keyword>
<proteinExistence type="predicted"/>
<gene>
    <name evidence="1" type="ORF">HPB50_010576</name>
</gene>
<sequence length="549" mass="61557">MSPSTLLAATDGLLASCSSEHQFEKHFDVRKQDEEVLLARINFDDAVSGHTRDVVPGGRLSKLVCTSILTLMCCLLAAQLLVEKVSDLNDMVTPLGDNNATEHALLLEHNRDHDKRGRSSLLRTFNVTAAETKSTGKRSTRRPTVVKNTHPVTRSNSRLLAVREFPSASGSPLHVSHRRPLQVTHGDHLDIQPCESPKGVLTVRPENDNSCCNQDNTLFDIGIAKVLSMPSFREFPLDDIRRTFTKIFDFHVRLSQGKLYGLPSFKRWDRSFINATDSGITALLRIHGGPLEVSYTGTVHSIPVDARVDVNIYIPWIGLFIYVEEPEPNSLRLAELRLSTDRVTFRVNKLDGDSLLFDFLRWLAEGRIGEAVRDNMGEIMTEVVHQFLGKIELFARNGTKFGDIKKPRADATFTPVFVLPGTLDRIYPSNNPLGPWDDPSKWGIFDYSVKRMAVASKLDPVVFTDVNDVSWNDWSFHIWNVTVDGLAYLRRGGDNYAVADRCGLNARVHLAMENIKVQLYATTDIFGGTLRLRIDVRIVGVDVLLKVKE</sequence>
<evidence type="ECO:0000313" key="1">
    <source>
        <dbReference type="EMBL" id="KAH6938563.1"/>
    </source>
</evidence>
<dbReference type="Proteomes" id="UP000821845">
    <property type="component" value="Chromosome 2"/>
</dbReference>
<organism evidence="1 2">
    <name type="scientific">Hyalomma asiaticum</name>
    <name type="common">Tick</name>
    <dbReference type="NCBI Taxonomy" id="266040"/>
    <lineage>
        <taxon>Eukaryota</taxon>
        <taxon>Metazoa</taxon>
        <taxon>Ecdysozoa</taxon>
        <taxon>Arthropoda</taxon>
        <taxon>Chelicerata</taxon>
        <taxon>Arachnida</taxon>
        <taxon>Acari</taxon>
        <taxon>Parasitiformes</taxon>
        <taxon>Ixodida</taxon>
        <taxon>Ixodoidea</taxon>
        <taxon>Ixodidae</taxon>
        <taxon>Hyalomminae</taxon>
        <taxon>Hyalomma</taxon>
    </lineage>
</organism>
<accession>A0ACB7SUM8</accession>
<reference evidence="1" key="1">
    <citation type="submission" date="2020-05" db="EMBL/GenBank/DDBJ databases">
        <title>Large-scale comparative analyses of tick genomes elucidate their genetic diversity and vector capacities.</title>
        <authorList>
            <person name="Jia N."/>
            <person name="Wang J."/>
            <person name="Shi W."/>
            <person name="Du L."/>
            <person name="Sun Y."/>
            <person name="Zhan W."/>
            <person name="Jiang J."/>
            <person name="Wang Q."/>
            <person name="Zhang B."/>
            <person name="Ji P."/>
            <person name="Sakyi L.B."/>
            <person name="Cui X."/>
            <person name="Yuan T."/>
            <person name="Jiang B."/>
            <person name="Yang W."/>
            <person name="Lam T.T.-Y."/>
            <person name="Chang Q."/>
            <person name="Ding S."/>
            <person name="Wang X."/>
            <person name="Zhu J."/>
            <person name="Ruan X."/>
            <person name="Zhao L."/>
            <person name="Wei J."/>
            <person name="Que T."/>
            <person name="Du C."/>
            <person name="Cheng J."/>
            <person name="Dai P."/>
            <person name="Han X."/>
            <person name="Huang E."/>
            <person name="Gao Y."/>
            <person name="Liu J."/>
            <person name="Shao H."/>
            <person name="Ye R."/>
            <person name="Li L."/>
            <person name="Wei W."/>
            <person name="Wang X."/>
            <person name="Wang C."/>
            <person name="Yang T."/>
            <person name="Huo Q."/>
            <person name="Li W."/>
            <person name="Guo W."/>
            <person name="Chen H."/>
            <person name="Zhou L."/>
            <person name="Ni X."/>
            <person name="Tian J."/>
            <person name="Zhou Y."/>
            <person name="Sheng Y."/>
            <person name="Liu T."/>
            <person name="Pan Y."/>
            <person name="Xia L."/>
            <person name="Li J."/>
            <person name="Zhao F."/>
            <person name="Cao W."/>
        </authorList>
    </citation>
    <scope>NUCLEOTIDE SEQUENCE</scope>
    <source>
        <strain evidence="1">Hyas-2018</strain>
    </source>
</reference>
<protein>
    <submittedName>
        <fullName evidence="1">Uncharacterized protein</fullName>
    </submittedName>
</protein>
<name>A0ACB7SUM8_HYAAI</name>